<dbReference type="PANTHER" id="PTHR44216">
    <property type="entry name" value="PROTEIN O-MANNOSYL-TRANSFERASE TMTC2"/>
    <property type="match status" value="1"/>
</dbReference>
<protein>
    <recommendedName>
        <fullName evidence="4">Flp pilus assembly protein TadD, contains TPR repeats</fullName>
    </recommendedName>
</protein>
<dbReference type="Proteomes" id="UP001157440">
    <property type="component" value="Unassembled WGS sequence"/>
</dbReference>
<accession>A0AA37WQN1</accession>
<dbReference type="SUPFAM" id="SSF48452">
    <property type="entry name" value="TPR-like"/>
    <property type="match status" value="1"/>
</dbReference>
<dbReference type="SMART" id="SM00028">
    <property type="entry name" value="TPR"/>
    <property type="match status" value="4"/>
</dbReference>
<evidence type="ECO:0000313" key="2">
    <source>
        <dbReference type="EMBL" id="GLS69431.1"/>
    </source>
</evidence>
<dbReference type="GO" id="GO:0000030">
    <property type="term" value="F:mannosyltransferase activity"/>
    <property type="evidence" value="ECO:0007669"/>
    <property type="project" value="TreeGrafter"/>
</dbReference>
<keyword evidence="3" id="KW-1185">Reference proteome</keyword>
<dbReference type="Pfam" id="PF13181">
    <property type="entry name" value="TPR_8"/>
    <property type="match status" value="1"/>
</dbReference>
<dbReference type="InterPro" id="IPR014596">
    <property type="entry name" value="UCP035836"/>
</dbReference>
<feature type="repeat" description="TPR" evidence="1">
    <location>
        <begin position="165"/>
        <end position="198"/>
    </location>
</feature>
<dbReference type="GO" id="GO:0035269">
    <property type="term" value="P:protein O-linked glycosylation via mannose"/>
    <property type="evidence" value="ECO:0007669"/>
    <property type="project" value="TreeGrafter"/>
</dbReference>
<evidence type="ECO:0000313" key="3">
    <source>
        <dbReference type="Proteomes" id="UP001157440"/>
    </source>
</evidence>
<dbReference type="AlphaFoldDB" id="A0AA37WQN1"/>
<name>A0AA37WQN1_9HYPH</name>
<comment type="caution">
    <text evidence="2">The sequence shown here is derived from an EMBL/GenBank/DDBJ whole genome shotgun (WGS) entry which is preliminary data.</text>
</comment>
<organism evidence="2 3">
    <name type="scientific">Methylobacterium tardum</name>
    <dbReference type="NCBI Taxonomy" id="374432"/>
    <lineage>
        <taxon>Bacteria</taxon>
        <taxon>Pseudomonadati</taxon>
        <taxon>Pseudomonadota</taxon>
        <taxon>Alphaproteobacteria</taxon>
        <taxon>Hyphomicrobiales</taxon>
        <taxon>Methylobacteriaceae</taxon>
        <taxon>Methylobacterium</taxon>
    </lineage>
</organism>
<dbReference type="EMBL" id="BSPL01000011">
    <property type="protein sequence ID" value="GLS69431.1"/>
    <property type="molecule type" value="Genomic_DNA"/>
</dbReference>
<gene>
    <name evidence="2" type="ORF">GCM10007890_14440</name>
</gene>
<dbReference type="Pfam" id="PF12895">
    <property type="entry name" value="ANAPC3"/>
    <property type="match status" value="1"/>
</dbReference>
<dbReference type="InterPro" id="IPR011990">
    <property type="entry name" value="TPR-like_helical_dom_sf"/>
</dbReference>
<proteinExistence type="predicted"/>
<sequence length="292" mass="30577">MLYHRPAGGVKHAPESSAELAAERTMMTALIRVPGPAASAGRRVTLMAMFVALGLAGCNTRSPETTGSIGELGGRPPAARQETASLAERFNANPGDARAAIAYARALRANDQISQASAVLQQAALRNPRDTALLGAYGKSLVEAGRFREAIDVLANAHSPAAPDWRILSAQGSASAQLGEQARAQSFYEAALKIRPNEPSLLSNLGLSYALSRNLDQAEQTLRLAADQPGADARVRANLAMVLGLKGRFADAEALLRRDMSPEEAAANVASLRKLAAQPNRSKALPGVSVPG</sequence>
<dbReference type="PANTHER" id="PTHR44216:SF3">
    <property type="entry name" value="PROTEIN O-MANNOSYL-TRANSFERASE TMTC2"/>
    <property type="match status" value="1"/>
</dbReference>
<evidence type="ECO:0008006" key="4">
    <source>
        <dbReference type="Google" id="ProtNLM"/>
    </source>
</evidence>
<dbReference type="InterPro" id="IPR019734">
    <property type="entry name" value="TPR_rpt"/>
</dbReference>
<keyword evidence="1" id="KW-0802">TPR repeat</keyword>
<dbReference type="Gene3D" id="1.25.40.10">
    <property type="entry name" value="Tetratricopeptide repeat domain"/>
    <property type="match status" value="1"/>
</dbReference>
<reference evidence="3" key="1">
    <citation type="journal article" date="2019" name="Int. J. Syst. Evol. Microbiol.">
        <title>The Global Catalogue of Microorganisms (GCM) 10K type strain sequencing project: providing services to taxonomists for standard genome sequencing and annotation.</title>
        <authorList>
            <consortium name="The Broad Institute Genomics Platform"/>
            <consortium name="The Broad Institute Genome Sequencing Center for Infectious Disease"/>
            <person name="Wu L."/>
            <person name="Ma J."/>
        </authorList>
    </citation>
    <scope>NUCLEOTIDE SEQUENCE [LARGE SCALE GENOMIC DNA]</scope>
    <source>
        <strain evidence="3">NBRC 103632</strain>
    </source>
</reference>
<dbReference type="PIRSF" id="PIRSF035836">
    <property type="entry name" value="UCP035836"/>
    <property type="match status" value="1"/>
</dbReference>
<evidence type="ECO:0000256" key="1">
    <source>
        <dbReference type="PROSITE-ProRule" id="PRU00339"/>
    </source>
</evidence>
<dbReference type="InterPro" id="IPR052384">
    <property type="entry name" value="TMTC_O-mannosyltransferase"/>
</dbReference>
<dbReference type="PROSITE" id="PS50005">
    <property type="entry name" value="TPR"/>
    <property type="match status" value="1"/>
</dbReference>